<dbReference type="EMBL" id="QOCR01000004">
    <property type="protein sequence ID" value="RHW49905.1"/>
    <property type="molecule type" value="Genomic_DNA"/>
</dbReference>
<dbReference type="PANTHER" id="PTHR34298">
    <property type="entry name" value="SEGREGATION AND CONDENSATION PROTEIN B"/>
    <property type="match status" value="1"/>
</dbReference>
<dbReference type="HAMAP" id="MF_01804">
    <property type="entry name" value="ScpB"/>
    <property type="match status" value="1"/>
</dbReference>
<dbReference type="InterPro" id="IPR005234">
    <property type="entry name" value="ScpB_csome_segregation"/>
</dbReference>
<proteinExistence type="inferred from homology"/>
<dbReference type="KEGG" id="lbm:DS830_03490"/>
<dbReference type="PIRSF" id="PIRSF019345">
    <property type="entry name" value="ScpB"/>
    <property type="match status" value="1"/>
</dbReference>
<dbReference type="GO" id="GO:0006260">
    <property type="term" value="P:DNA replication"/>
    <property type="evidence" value="ECO:0007669"/>
    <property type="project" value="UniProtKB-UniRule"/>
</dbReference>
<evidence type="ECO:0000313" key="2">
    <source>
        <dbReference type="EMBL" id="RHW49905.1"/>
    </source>
</evidence>
<evidence type="ECO:0000313" key="3">
    <source>
        <dbReference type="Proteomes" id="UP000284109"/>
    </source>
</evidence>
<reference evidence="2 3" key="1">
    <citation type="submission" date="2018-07" db="EMBL/GenBank/DDBJ databases">
        <title>Genome sequences of six Lactobacillus spp. isolated from bumble bee guts.</title>
        <authorList>
            <person name="Motta E.V.S."/>
            <person name="Moran N.A."/>
        </authorList>
    </citation>
    <scope>NUCLEOTIDE SEQUENCE [LARGE SCALE GENOMIC DNA]</scope>
    <source>
        <strain evidence="2 3">BI-1.1</strain>
    </source>
</reference>
<dbReference type="GO" id="GO:0051301">
    <property type="term" value="P:cell division"/>
    <property type="evidence" value="ECO:0007669"/>
    <property type="project" value="UniProtKB-KW"/>
</dbReference>
<keyword evidence="1" id="KW-0963">Cytoplasm</keyword>
<dbReference type="PANTHER" id="PTHR34298:SF2">
    <property type="entry name" value="SEGREGATION AND CONDENSATION PROTEIN B"/>
    <property type="match status" value="1"/>
</dbReference>
<keyword evidence="1" id="KW-0131">Cell cycle</keyword>
<keyword evidence="1" id="KW-0132">Cell division</keyword>
<keyword evidence="3" id="KW-1185">Reference proteome</keyword>
<evidence type="ECO:0000256" key="1">
    <source>
        <dbReference type="HAMAP-Rule" id="MF_01804"/>
    </source>
</evidence>
<dbReference type="RefSeq" id="WP_118901909.1">
    <property type="nucleotide sequence ID" value="NZ_CP031513.1"/>
</dbReference>
<dbReference type="GO" id="GO:0051304">
    <property type="term" value="P:chromosome separation"/>
    <property type="evidence" value="ECO:0007669"/>
    <property type="project" value="InterPro"/>
</dbReference>
<dbReference type="NCBIfam" id="TIGR00281">
    <property type="entry name" value="SMC-Scp complex subunit ScpB"/>
    <property type="match status" value="1"/>
</dbReference>
<accession>A0A347SRC5</accession>
<comment type="subcellular location">
    <subcellularLocation>
        <location evidence="1">Cytoplasm</location>
    </subcellularLocation>
    <text evidence="1">Associated with two foci at the outer edges of the nucleoid region in young cells, and at four foci within both cell halves in older cells.</text>
</comment>
<comment type="function">
    <text evidence="1">Participates in chromosomal partition during cell division. May act via the formation of a condensin-like complex containing Smc and ScpA that pull DNA away from mid-cell into both cell halves.</text>
</comment>
<dbReference type="SUPFAM" id="SSF46785">
    <property type="entry name" value="Winged helix' DNA-binding domain"/>
    <property type="match status" value="2"/>
</dbReference>
<dbReference type="Pfam" id="PF04079">
    <property type="entry name" value="SMC_ScpB"/>
    <property type="match status" value="1"/>
</dbReference>
<sequence length="187" mass="21177">MQLDQEIIAILYTAGEQGVDLASLTEVLQTDSAAIRQHLEQLQQQLANDNTAALSIQQYGKYYKLLTKPQYQSLVIKFLKNEQATNLSQAALEVLAIVAYRQPITRIEIDTIRGVKNSSGTIQTLQARQMIKTKGRKEAPGRPIMYATTEEFLDYFGLRSLADLPDLQEFENRIQEQPVNLDLFSEN</sequence>
<protein>
    <recommendedName>
        <fullName evidence="1">Segregation and condensation protein B</fullName>
    </recommendedName>
</protein>
<keyword evidence="1" id="KW-0159">Chromosome partition</keyword>
<dbReference type="Proteomes" id="UP000284109">
    <property type="component" value="Unassembled WGS sequence"/>
</dbReference>
<dbReference type="AlphaFoldDB" id="A0A347SRC5"/>
<comment type="subunit">
    <text evidence="1">Homodimer. Homodimerization may be required to stabilize the binding of ScpA to the Smc head domains. Component of a cohesin-like complex composed of ScpA, ScpB and the Smc homodimer, in which ScpA and ScpB bind to the head domain of Smc. The presence of the three proteins is required for the association of the complex with DNA.</text>
</comment>
<dbReference type="GO" id="GO:0005737">
    <property type="term" value="C:cytoplasm"/>
    <property type="evidence" value="ECO:0007669"/>
    <property type="project" value="UniProtKB-SubCell"/>
</dbReference>
<organism evidence="2 3">
    <name type="scientific">Bombilactobacillus bombi</name>
    <dbReference type="NCBI Taxonomy" id="1303590"/>
    <lineage>
        <taxon>Bacteria</taxon>
        <taxon>Bacillati</taxon>
        <taxon>Bacillota</taxon>
        <taxon>Bacilli</taxon>
        <taxon>Lactobacillales</taxon>
        <taxon>Lactobacillaceae</taxon>
        <taxon>Bombilactobacillus</taxon>
    </lineage>
</organism>
<dbReference type="Gene3D" id="1.10.10.10">
    <property type="entry name" value="Winged helix-like DNA-binding domain superfamily/Winged helix DNA-binding domain"/>
    <property type="match status" value="2"/>
</dbReference>
<comment type="caution">
    <text evidence="2">The sequence shown here is derived from an EMBL/GenBank/DDBJ whole genome shotgun (WGS) entry which is preliminary data.</text>
</comment>
<dbReference type="OrthoDB" id="9806226at2"/>
<dbReference type="InterPro" id="IPR036388">
    <property type="entry name" value="WH-like_DNA-bd_sf"/>
</dbReference>
<name>A0A347SRC5_9LACO</name>
<comment type="similarity">
    <text evidence="1">Belongs to the ScpB family.</text>
</comment>
<gene>
    <name evidence="1 2" type="primary">scpB</name>
    <name evidence="2" type="ORF">DS831_07005</name>
</gene>
<dbReference type="InterPro" id="IPR036390">
    <property type="entry name" value="WH_DNA-bd_sf"/>
</dbReference>